<dbReference type="GO" id="GO:0006355">
    <property type="term" value="P:regulation of DNA-templated transcription"/>
    <property type="evidence" value="ECO:0007669"/>
    <property type="project" value="InterPro"/>
</dbReference>
<dbReference type="SMART" id="SM00448">
    <property type="entry name" value="REC"/>
    <property type="match status" value="1"/>
</dbReference>
<evidence type="ECO:0000256" key="7">
    <source>
        <dbReference type="PROSITE-ProRule" id="PRU01091"/>
    </source>
</evidence>
<keyword evidence="3" id="KW-0805">Transcription regulation</keyword>
<proteinExistence type="predicted"/>
<dbReference type="GO" id="GO:0032993">
    <property type="term" value="C:protein-DNA complex"/>
    <property type="evidence" value="ECO:0007669"/>
    <property type="project" value="TreeGrafter"/>
</dbReference>
<dbReference type="GO" id="GO:0000156">
    <property type="term" value="F:phosphorelay response regulator activity"/>
    <property type="evidence" value="ECO:0007669"/>
    <property type="project" value="TreeGrafter"/>
</dbReference>
<dbReference type="SUPFAM" id="SSF52172">
    <property type="entry name" value="CheY-like"/>
    <property type="match status" value="1"/>
</dbReference>
<keyword evidence="1 6" id="KW-0597">Phosphoprotein</keyword>
<keyword evidence="5" id="KW-0804">Transcription</keyword>
<evidence type="ECO:0000256" key="6">
    <source>
        <dbReference type="PROSITE-ProRule" id="PRU00169"/>
    </source>
</evidence>
<dbReference type="InterPro" id="IPR001789">
    <property type="entry name" value="Sig_transdc_resp-reg_receiver"/>
</dbReference>
<evidence type="ECO:0000256" key="5">
    <source>
        <dbReference type="ARBA" id="ARBA00023163"/>
    </source>
</evidence>
<dbReference type="SMART" id="SM00862">
    <property type="entry name" value="Trans_reg_C"/>
    <property type="match status" value="1"/>
</dbReference>
<feature type="DNA-binding region" description="OmpR/PhoB-type" evidence="7">
    <location>
        <begin position="126"/>
        <end position="224"/>
    </location>
</feature>
<dbReference type="PROSITE" id="PS51755">
    <property type="entry name" value="OMPR_PHOB"/>
    <property type="match status" value="1"/>
</dbReference>
<dbReference type="Gene3D" id="3.40.50.2300">
    <property type="match status" value="1"/>
</dbReference>
<dbReference type="Gene3D" id="1.10.10.10">
    <property type="entry name" value="Winged helix-like DNA-binding domain superfamily/Winged helix DNA-binding domain"/>
    <property type="match status" value="1"/>
</dbReference>
<evidence type="ECO:0000256" key="4">
    <source>
        <dbReference type="ARBA" id="ARBA00023125"/>
    </source>
</evidence>
<dbReference type="Pfam" id="PF00486">
    <property type="entry name" value="Trans_reg_C"/>
    <property type="match status" value="1"/>
</dbReference>
<reference evidence="10 11" key="1">
    <citation type="submission" date="2018-10" db="EMBL/GenBank/DDBJ databases">
        <authorList>
            <person name="Li J."/>
        </authorList>
    </citation>
    <scope>NUCLEOTIDE SEQUENCE [LARGE SCALE GENOMIC DNA]</scope>
    <source>
        <strain evidence="10 11">JCM 30549</strain>
    </source>
</reference>
<dbReference type="InterPro" id="IPR039420">
    <property type="entry name" value="WalR-like"/>
</dbReference>
<dbReference type="AlphaFoldDB" id="A0A3L6ZKN7"/>
<evidence type="ECO:0000259" key="9">
    <source>
        <dbReference type="PROSITE" id="PS51755"/>
    </source>
</evidence>
<keyword evidence="4 7" id="KW-0238">DNA-binding</keyword>
<dbReference type="PANTHER" id="PTHR48111">
    <property type="entry name" value="REGULATOR OF RPOS"/>
    <property type="match status" value="1"/>
</dbReference>
<comment type="caution">
    <text evidence="10">The sequence shown here is derived from an EMBL/GenBank/DDBJ whole genome shotgun (WGS) entry which is preliminary data.</text>
</comment>
<accession>A0A3L6ZKN7</accession>
<dbReference type="GO" id="GO:0000976">
    <property type="term" value="F:transcription cis-regulatory region binding"/>
    <property type="evidence" value="ECO:0007669"/>
    <property type="project" value="TreeGrafter"/>
</dbReference>
<evidence type="ECO:0000313" key="11">
    <source>
        <dbReference type="Proteomes" id="UP000275395"/>
    </source>
</evidence>
<evidence type="ECO:0000256" key="3">
    <source>
        <dbReference type="ARBA" id="ARBA00023015"/>
    </source>
</evidence>
<dbReference type="FunFam" id="3.40.50.2300:FF:000001">
    <property type="entry name" value="DNA-binding response regulator PhoB"/>
    <property type="match status" value="1"/>
</dbReference>
<dbReference type="RefSeq" id="WP_087138576.1">
    <property type="nucleotide sequence ID" value="NZ_JBQDRQ010000102.1"/>
</dbReference>
<organism evidence="10 11">
    <name type="scientific">Mycetocola reblochoni</name>
    <dbReference type="NCBI Taxonomy" id="331618"/>
    <lineage>
        <taxon>Bacteria</taxon>
        <taxon>Bacillati</taxon>
        <taxon>Actinomycetota</taxon>
        <taxon>Actinomycetes</taxon>
        <taxon>Micrococcales</taxon>
        <taxon>Microbacteriaceae</taxon>
        <taxon>Mycetocola</taxon>
    </lineage>
</organism>
<keyword evidence="2" id="KW-0902">Two-component regulatory system</keyword>
<dbReference type="Gene3D" id="6.10.250.690">
    <property type="match status" value="1"/>
</dbReference>
<name>A0A3L6ZKN7_9MICO</name>
<dbReference type="InterPro" id="IPR001867">
    <property type="entry name" value="OmpR/PhoB-type_DNA-bd"/>
</dbReference>
<dbReference type="Pfam" id="PF00072">
    <property type="entry name" value="Response_reg"/>
    <property type="match status" value="1"/>
</dbReference>
<protein>
    <submittedName>
        <fullName evidence="10">DNA-binding response regulator</fullName>
    </submittedName>
</protein>
<gene>
    <name evidence="10" type="ORF">D9V30_09750</name>
</gene>
<dbReference type="PROSITE" id="PS50110">
    <property type="entry name" value="RESPONSE_REGULATORY"/>
    <property type="match status" value="1"/>
</dbReference>
<evidence type="ECO:0000256" key="2">
    <source>
        <dbReference type="ARBA" id="ARBA00023012"/>
    </source>
</evidence>
<evidence type="ECO:0000313" key="10">
    <source>
        <dbReference type="EMBL" id="RLP68554.1"/>
    </source>
</evidence>
<sequence length="224" mass="24217">MVRVLLIEDDPTIRQAYTLTLRRRGYQVVTEATGAAGVATARRARPDVVLLDAMLPDVDGFDVCRLIRAESSVPVLMLTARDSDSDVVGGLESGADDYLVKPVAAPVLDARIRAVLRRDARRTCEPAVLSARGVVIDVDSLAVTLDGVPVELAPAEIRLLIVLVRNPGRVLSRERLRTEAWPDGASAGARAVDTAVQRLRAKIESDPADPVLVRTVRGFGYRFG</sequence>
<evidence type="ECO:0000259" key="8">
    <source>
        <dbReference type="PROSITE" id="PS50110"/>
    </source>
</evidence>
<dbReference type="InterPro" id="IPR036388">
    <property type="entry name" value="WH-like_DNA-bd_sf"/>
</dbReference>
<dbReference type="PANTHER" id="PTHR48111:SF21">
    <property type="entry name" value="DNA-BINDING DUAL MASTER TRANSCRIPTIONAL REGULATOR RPAA"/>
    <property type="match status" value="1"/>
</dbReference>
<dbReference type="EMBL" id="RCUW01000008">
    <property type="protein sequence ID" value="RLP68554.1"/>
    <property type="molecule type" value="Genomic_DNA"/>
</dbReference>
<feature type="domain" description="Response regulatory" evidence="8">
    <location>
        <begin position="3"/>
        <end position="116"/>
    </location>
</feature>
<dbReference type="InterPro" id="IPR011006">
    <property type="entry name" value="CheY-like_superfamily"/>
</dbReference>
<feature type="domain" description="OmpR/PhoB-type" evidence="9">
    <location>
        <begin position="126"/>
        <end position="224"/>
    </location>
</feature>
<dbReference type="CDD" id="cd00383">
    <property type="entry name" value="trans_reg_C"/>
    <property type="match status" value="1"/>
</dbReference>
<dbReference type="GO" id="GO:0005829">
    <property type="term" value="C:cytosol"/>
    <property type="evidence" value="ECO:0007669"/>
    <property type="project" value="TreeGrafter"/>
</dbReference>
<feature type="modified residue" description="4-aspartylphosphate" evidence="6">
    <location>
        <position position="52"/>
    </location>
</feature>
<dbReference type="CDD" id="cd17574">
    <property type="entry name" value="REC_OmpR"/>
    <property type="match status" value="1"/>
</dbReference>
<dbReference type="Proteomes" id="UP000275395">
    <property type="component" value="Unassembled WGS sequence"/>
</dbReference>
<evidence type="ECO:0000256" key="1">
    <source>
        <dbReference type="ARBA" id="ARBA00022553"/>
    </source>
</evidence>